<evidence type="ECO:0000313" key="2">
    <source>
        <dbReference type="EMBL" id="GER88629.1"/>
    </source>
</evidence>
<protein>
    <submittedName>
        <fullName evidence="2">Uncharacterized protein</fullName>
    </submittedName>
</protein>
<accession>A0A5J4KR73</accession>
<keyword evidence="1" id="KW-0812">Transmembrane</keyword>
<evidence type="ECO:0000313" key="3">
    <source>
        <dbReference type="Proteomes" id="UP000326912"/>
    </source>
</evidence>
<keyword evidence="1" id="KW-0472">Membrane</keyword>
<keyword evidence="1" id="KW-1133">Transmembrane helix</keyword>
<dbReference type="Proteomes" id="UP000326912">
    <property type="component" value="Unassembled WGS sequence"/>
</dbReference>
<dbReference type="AlphaFoldDB" id="A0A5J4KR73"/>
<gene>
    <name evidence="2" type="ORF">KDW_27910</name>
</gene>
<sequence>MFTTIKNFVSSLIPGKYILSFGQSDGTRNYFTVEEIIDLHPHTDDIWQHEIQVLWQHGRKTALLVKAQPDIDRATIVLHHKSALIEYPILRPSAIIKHAAEVARYHESILQDGCTDRTELTKSAIEYVQDEEIDVLRPSPYHLLTDDRRLYMQLFVATYVFMYIACVKKHKST</sequence>
<dbReference type="EMBL" id="BKZW01000001">
    <property type="protein sequence ID" value="GER88629.1"/>
    <property type="molecule type" value="Genomic_DNA"/>
</dbReference>
<proteinExistence type="predicted"/>
<feature type="transmembrane region" description="Helical" evidence="1">
    <location>
        <begin position="150"/>
        <end position="167"/>
    </location>
</feature>
<keyword evidence="3" id="KW-1185">Reference proteome</keyword>
<evidence type="ECO:0000256" key="1">
    <source>
        <dbReference type="SAM" id="Phobius"/>
    </source>
</evidence>
<organism evidence="2 3">
    <name type="scientific">Dictyobacter vulcani</name>
    <dbReference type="NCBI Taxonomy" id="2607529"/>
    <lineage>
        <taxon>Bacteria</taxon>
        <taxon>Bacillati</taxon>
        <taxon>Chloroflexota</taxon>
        <taxon>Ktedonobacteria</taxon>
        <taxon>Ktedonobacterales</taxon>
        <taxon>Dictyobacteraceae</taxon>
        <taxon>Dictyobacter</taxon>
    </lineage>
</organism>
<dbReference type="RefSeq" id="WP_151756508.1">
    <property type="nucleotide sequence ID" value="NZ_BKZW01000001.1"/>
</dbReference>
<reference evidence="2 3" key="1">
    <citation type="submission" date="2019-10" db="EMBL/GenBank/DDBJ databases">
        <title>Dictyobacter vulcani sp. nov., within the class Ktedonobacteria, isolated from soil of volcanic Mt. Zao.</title>
        <authorList>
            <person name="Zheng Y."/>
            <person name="Wang C.M."/>
            <person name="Sakai Y."/>
            <person name="Abe K."/>
            <person name="Yokota A."/>
            <person name="Yabe S."/>
        </authorList>
    </citation>
    <scope>NUCLEOTIDE SEQUENCE [LARGE SCALE GENOMIC DNA]</scope>
    <source>
        <strain evidence="2 3">W12</strain>
    </source>
</reference>
<name>A0A5J4KR73_9CHLR</name>
<comment type="caution">
    <text evidence="2">The sequence shown here is derived from an EMBL/GenBank/DDBJ whole genome shotgun (WGS) entry which is preliminary data.</text>
</comment>